<dbReference type="InterPro" id="IPR038122">
    <property type="entry name" value="PFU_sf"/>
</dbReference>
<dbReference type="GO" id="GO:0010992">
    <property type="term" value="P:ubiquitin recycling"/>
    <property type="evidence" value="ECO:0007669"/>
    <property type="project" value="TreeGrafter"/>
</dbReference>
<keyword evidence="3" id="KW-0963">Cytoplasm</keyword>
<evidence type="ECO:0000256" key="6">
    <source>
        <dbReference type="PROSITE-ProRule" id="PRU00221"/>
    </source>
</evidence>
<dbReference type="GO" id="GO:0005737">
    <property type="term" value="C:cytoplasm"/>
    <property type="evidence" value="ECO:0007669"/>
    <property type="project" value="UniProtKB-SubCell"/>
</dbReference>
<sequence length="879" mass="97001">MVEVYKLRCTLSGHKSDVRAVACLSDTRIVSASRDLTARIWNISKFFISDREGCDGCEDVVLLGHTNYVSAVCCQELENECRILTGSHDKLIRGYNSMSPEAVFTLEGHKDTVCALAVVNQKTIISGSWDKSVKIWKEEKCVSTLTGHEAAVWCVLVMSAVNITGHVDDMIVISGSADRTIRIWCLRGLNQDISLPDIILLNSLNEHKDCVRALARIDDSRFLSASNDASIRAWDATTGKCIGEFYGHTNFVYGLACSPNFPKFVSCGEDRSIRVWLLPSAGEWAPEKHFSCFQTILLPCQSAWCVAMVPNGDIVVGGSDSVIRIFSCDSTRQASSDVLKLYETELANFKVTVPDSSGTGDLVLNNLPGVEALTKPGKSEGQIMVINDDGRSVCYQWSSQDTRWIKVGDVVGSQPSNRQVHEGKEYDFVFTVDIDDSMPGLKLPYNRTEDPWFAAHSFIQRHDLPSGYLDTVANFIIKNAGPPINPVVSNDFSHSDPFTGAHRYIPNSFSSTVTKSTTNGVSVSTSYFPSDTFISMKSISLDPLMTKLESFNVQSPIPLNNEFLEACRKFNIDDCTETEAVYLTTYILDAINKWTPDTIFPLLDILRCLVFWPISSDIIFETTNWNHLLSISFNNPDLSSANCLLMLRLLVNSLAADGPRFIDTIKRQSVSSSSSSSLTNSSDKPNIPPKSLITAVGITGRLIELVNDNKLQFAIRKPQQIALANLMYNISVLVHLSKPLSIESNIFPQLRFISGVCIRISLNILSLALDHGCSGVTQLHPEAVNHLFVSIGTCLLSVTSGLNSTEEQLKTQRIRILASAMIGLKDLSRSVDNDVVIDNNVGEFTAWESVRKIINYWITTPTVCSNVRACASQLLSILE</sequence>
<dbReference type="Gene3D" id="2.130.10.10">
    <property type="entry name" value="YVTN repeat-like/Quinoprotein amine dehydrogenase"/>
    <property type="match status" value="1"/>
</dbReference>
<dbReference type="WBParaSite" id="SRDH1_13250.6">
    <property type="protein sequence ID" value="SRDH1_13250.6"/>
    <property type="gene ID" value="SRDH1_13250"/>
</dbReference>
<evidence type="ECO:0000259" key="7">
    <source>
        <dbReference type="PROSITE" id="PS51394"/>
    </source>
</evidence>
<reference evidence="9" key="1">
    <citation type="submission" date="2022-06" db="EMBL/GenBank/DDBJ databases">
        <authorList>
            <person name="Berger JAMES D."/>
            <person name="Berger JAMES D."/>
        </authorList>
    </citation>
    <scope>NUCLEOTIDE SEQUENCE [LARGE SCALE GENOMIC DNA]</scope>
</reference>
<dbReference type="PANTHER" id="PTHR19849:SF0">
    <property type="entry name" value="PHOSPHOLIPASE A-2-ACTIVATING PROTEIN"/>
    <property type="match status" value="1"/>
</dbReference>
<feature type="repeat" description="WD" evidence="6">
    <location>
        <begin position="245"/>
        <end position="276"/>
    </location>
</feature>
<evidence type="ECO:0000256" key="1">
    <source>
        <dbReference type="ARBA" id="ARBA00004496"/>
    </source>
</evidence>
<protein>
    <recommendedName>
        <fullName evidence="11">Phospholipase A-2-activating protein</fullName>
    </recommendedName>
</protein>
<organism evidence="9 10">
    <name type="scientific">Schistosoma rodhaini</name>
    <dbReference type="NCBI Taxonomy" id="6188"/>
    <lineage>
        <taxon>Eukaryota</taxon>
        <taxon>Metazoa</taxon>
        <taxon>Spiralia</taxon>
        <taxon>Lophotrochozoa</taxon>
        <taxon>Platyhelminthes</taxon>
        <taxon>Trematoda</taxon>
        <taxon>Digenea</taxon>
        <taxon>Strigeidida</taxon>
        <taxon>Schistosomatoidea</taxon>
        <taxon>Schistosomatidae</taxon>
        <taxon>Schistosoma</taxon>
    </lineage>
</organism>
<keyword evidence="4 6" id="KW-0853">WD repeat</keyword>
<proteinExistence type="inferred from homology"/>
<feature type="domain" description="PFU" evidence="7">
    <location>
        <begin position="396"/>
        <end position="490"/>
    </location>
</feature>
<dbReference type="Pfam" id="PF09070">
    <property type="entry name" value="PFU"/>
    <property type="match status" value="1"/>
</dbReference>
<keyword evidence="5" id="KW-0677">Repeat</keyword>
<dbReference type="GO" id="GO:0043161">
    <property type="term" value="P:proteasome-mediated ubiquitin-dependent protein catabolic process"/>
    <property type="evidence" value="ECO:0007669"/>
    <property type="project" value="TreeGrafter"/>
</dbReference>
<dbReference type="PRINTS" id="PR00320">
    <property type="entry name" value="GPROTEINBRPT"/>
</dbReference>
<dbReference type="Gene3D" id="1.25.10.10">
    <property type="entry name" value="Leucine-rich Repeat Variant"/>
    <property type="match status" value="1"/>
</dbReference>
<feature type="repeat" description="WD" evidence="6">
    <location>
        <begin position="204"/>
        <end position="244"/>
    </location>
</feature>
<dbReference type="Pfam" id="PF08324">
    <property type="entry name" value="PUL"/>
    <property type="match status" value="1"/>
</dbReference>
<name>A0AA85ELD2_9TREM</name>
<feature type="repeat" description="WD" evidence="6">
    <location>
        <begin position="11"/>
        <end position="44"/>
    </location>
</feature>
<evidence type="ECO:0000256" key="4">
    <source>
        <dbReference type="ARBA" id="ARBA00022574"/>
    </source>
</evidence>
<evidence type="ECO:0000256" key="2">
    <source>
        <dbReference type="ARBA" id="ARBA00008495"/>
    </source>
</evidence>
<dbReference type="PROSITE" id="PS50082">
    <property type="entry name" value="WD_REPEATS_2"/>
    <property type="match status" value="5"/>
</dbReference>
<dbReference type="AlphaFoldDB" id="A0AA85ELD2"/>
<keyword evidence="9" id="KW-1185">Reference proteome</keyword>
<comment type="similarity">
    <text evidence="2">Belongs to the WD repeat PLAP family.</text>
</comment>
<dbReference type="GO" id="GO:0043130">
    <property type="term" value="F:ubiquitin binding"/>
    <property type="evidence" value="ECO:0007669"/>
    <property type="project" value="TreeGrafter"/>
</dbReference>
<dbReference type="PROSITE" id="PS51396">
    <property type="entry name" value="PUL"/>
    <property type="match status" value="1"/>
</dbReference>
<dbReference type="InterPro" id="IPR015155">
    <property type="entry name" value="PFU"/>
</dbReference>
<evidence type="ECO:0000256" key="3">
    <source>
        <dbReference type="ARBA" id="ARBA00022490"/>
    </source>
</evidence>
<dbReference type="Pfam" id="PF00400">
    <property type="entry name" value="WD40"/>
    <property type="match status" value="6"/>
</dbReference>
<dbReference type="InterPro" id="IPR019775">
    <property type="entry name" value="WD40_repeat_CS"/>
</dbReference>
<dbReference type="GO" id="GO:0005634">
    <property type="term" value="C:nucleus"/>
    <property type="evidence" value="ECO:0007669"/>
    <property type="project" value="TreeGrafter"/>
</dbReference>
<reference evidence="10" key="2">
    <citation type="submission" date="2023-11" db="UniProtKB">
        <authorList>
            <consortium name="WormBaseParasite"/>
        </authorList>
    </citation>
    <scope>IDENTIFICATION</scope>
</reference>
<dbReference type="InterPro" id="IPR001680">
    <property type="entry name" value="WD40_rpt"/>
</dbReference>
<dbReference type="InterPro" id="IPR036322">
    <property type="entry name" value="WD40_repeat_dom_sf"/>
</dbReference>
<evidence type="ECO:0000259" key="8">
    <source>
        <dbReference type="PROSITE" id="PS51396"/>
    </source>
</evidence>
<dbReference type="Gene3D" id="3.10.20.870">
    <property type="entry name" value="PFU (PLAA family ubiquitin binding), C-terminal domain"/>
    <property type="match status" value="1"/>
</dbReference>
<accession>A0AA85ELD2</accession>
<evidence type="ECO:0000313" key="9">
    <source>
        <dbReference type="Proteomes" id="UP000050792"/>
    </source>
</evidence>
<feature type="domain" description="PUL" evidence="8">
    <location>
        <begin position="526"/>
        <end position="840"/>
    </location>
</feature>
<dbReference type="CDD" id="cd00200">
    <property type="entry name" value="WD40"/>
    <property type="match status" value="1"/>
</dbReference>
<evidence type="ECO:0000256" key="5">
    <source>
        <dbReference type="ARBA" id="ARBA00022737"/>
    </source>
</evidence>
<dbReference type="SUPFAM" id="SSF50978">
    <property type="entry name" value="WD40 repeat-like"/>
    <property type="match status" value="1"/>
</dbReference>
<dbReference type="PROSITE" id="PS00678">
    <property type="entry name" value="WD_REPEATS_1"/>
    <property type="match status" value="1"/>
</dbReference>
<dbReference type="Proteomes" id="UP000050792">
    <property type="component" value="Unassembled WGS sequence"/>
</dbReference>
<dbReference type="InterPro" id="IPR011989">
    <property type="entry name" value="ARM-like"/>
</dbReference>
<dbReference type="PROSITE" id="PS50294">
    <property type="entry name" value="WD_REPEATS_REGION"/>
    <property type="match status" value="3"/>
</dbReference>
<evidence type="ECO:0008006" key="11">
    <source>
        <dbReference type="Google" id="ProtNLM"/>
    </source>
</evidence>
<dbReference type="InterPro" id="IPR020472">
    <property type="entry name" value="WD40_PAC1"/>
</dbReference>
<dbReference type="PANTHER" id="PTHR19849">
    <property type="entry name" value="PHOSPHOLIPASE A-2-ACTIVATING PROTEIN"/>
    <property type="match status" value="1"/>
</dbReference>
<dbReference type="InterPro" id="IPR015943">
    <property type="entry name" value="WD40/YVTN_repeat-like_dom_sf"/>
</dbReference>
<dbReference type="SMART" id="SM00320">
    <property type="entry name" value="WD40"/>
    <property type="match status" value="7"/>
</dbReference>
<dbReference type="InterPro" id="IPR013535">
    <property type="entry name" value="PUL_dom"/>
</dbReference>
<comment type="subcellular location">
    <subcellularLocation>
        <location evidence="1">Cytoplasm</location>
    </subcellularLocation>
</comment>
<feature type="repeat" description="WD" evidence="6">
    <location>
        <begin position="106"/>
        <end position="137"/>
    </location>
</feature>
<feature type="repeat" description="WD" evidence="6">
    <location>
        <begin position="168"/>
        <end position="184"/>
    </location>
</feature>
<dbReference type="PROSITE" id="PS51394">
    <property type="entry name" value="PFU"/>
    <property type="match status" value="1"/>
</dbReference>
<evidence type="ECO:0000313" key="10">
    <source>
        <dbReference type="WBParaSite" id="SRDH1_13250.6"/>
    </source>
</evidence>